<accession>A0AAE0GKX4</accession>
<evidence type="ECO:0000313" key="2">
    <source>
        <dbReference type="Proteomes" id="UP001190700"/>
    </source>
</evidence>
<evidence type="ECO:0000313" key="1">
    <source>
        <dbReference type="EMBL" id="KAK3279833.1"/>
    </source>
</evidence>
<dbReference type="EMBL" id="LGRX02004650">
    <property type="protein sequence ID" value="KAK3279833.1"/>
    <property type="molecule type" value="Genomic_DNA"/>
</dbReference>
<sequence>MGQVFPDPEENPEEFTNLSMWPGFANGDSICYRNLLQQYKIDKQEGKWDSFKPLDLKAEVQQMRHDQSRLLQMVEKSMRKEQVEPPKVQGSTFIYTDGPRIFNLSDV</sequence>
<dbReference type="AlphaFoldDB" id="A0AAE0GKX4"/>
<protein>
    <submittedName>
        <fullName evidence="1">Uncharacterized protein</fullName>
    </submittedName>
</protein>
<gene>
    <name evidence="1" type="ORF">CYMTET_12302</name>
</gene>
<organism evidence="1 2">
    <name type="scientific">Cymbomonas tetramitiformis</name>
    <dbReference type="NCBI Taxonomy" id="36881"/>
    <lineage>
        <taxon>Eukaryota</taxon>
        <taxon>Viridiplantae</taxon>
        <taxon>Chlorophyta</taxon>
        <taxon>Pyramimonadophyceae</taxon>
        <taxon>Pyramimonadales</taxon>
        <taxon>Pyramimonadaceae</taxon>
        <taxon>Cymbomonas</taxon>
    </lineage>
</organism>
<feature type="non-terminal residue" evidence="1">
    <location>
        <position position="107"/>
    </location>
</feature>
<dbReference type="Proteomes" id="UP001190700">
    <property type="component" value="Unassembled WGS sequence"/>
</dbReference>
<name>A0AAE0GKX4_9CHLO</name>
<keyword evidence="2" id="KW-1185">Reference proteome</keyword>
<comment type="caution">
    <text evidence="1">The sequence shown here is derived from an EMBL/GenBank/DDBJ whole genome shotgun (WGS) entry which is preliminary data.</text>
</comment>
<reference evidence="1 2" key="1">
    <citation type="journal article" date="2015" name="Genome Biol. Evol.">
        <title>Comparative Genomics of a Bacterivorous Green Alga Reveals Evolutionary Causalities and Consequences of Phago-Mixotrophic Mode of Nutrition.</title>
        <authorList>
            <person name="Burns J.A."/>
            <person name="Paasch A."/>
            <person name="Narechania A."/>
            <person name="Kim E."/>
        </authorList>
    </citation>
    <scope>NUCLEOTIDE SEQUENCE [LARGE SCALE GENOMIC DNA]</scope>
    <source>
        <strain evidence="1 2">PLY_AMNH</strain>
    </source>
</reference>
<proteinExistence type="predicted"/>